<sequence length="992" mass="108279">MSSLWVIQQPRGSKPLQRKLKKNVVPSLFPHEEETHNETGIQKTPTQVCYSNRAKKRLLFEDLLEQQVTEIAVQNEADTITGGMAIDATVPHTCQTVHCQTMKTSMLNVHSFVEYPRDRAQRIMNEECSSDDGGNSGDSLDEYQPSESEHYTSSDEKEPCVLGRNLDGDRNDHLDTEGPCSNKIKKTPMDFNWNFDEEFSPKIFNFDTTKSGVTDNNLFNERSSELDFLIQFFMKLYFNMLVEFTLFVLFFVRCVYCQLPPGYVCVPAGTCPSTAGTVIDVRIVTPVRGTNPCPPGQVPCPTTTPGNICGRRNVTNISPFDGFATQGAWPWQAYLVNQTGYAGSGALITPNTVLTAAHKVVGNRATPGMIGVYMGVYSPSQLGTRLSVMIVSIHPAFNIQTFFNDIAILTLTASIAPLPQTLINTVCLPTAGQSFLGQICSVSGWGQTTFALNDAPIMQQKQVNVTIVNYSTCYASMSSPSLLGLNVNTYLDPVGEICAGGEAFRDACTQDGGSPLVCFVNNVFVVAGLVIWGNPCPPGQVPCLIQTTTSTTTTTTSTTPRPTTPNPATFCGKRAVSNVSPFDGFATQGAWPWQAYLMNQTGFAGSGALLTANAIVTAAHKVYGNRANPQLIGVYMGVYNPNSLGTRLGVSSVIIHPQFSLANYFNDIALIILTNPINVLPQTLINTICYPPAGLSFVGRTCSVSGWGQTNFNSNDAPLLQQKQVNVTIVSYTTCYASMSNPLVLGSNANVFLDPQGEICAGGEPSRDSCTHDGGGPLVCFVNGVFVLVGLVIWGVGCGDGGVYGVYVNVPYYTSWIQATLSSLVSVMAHPINQRTLKIFTLLAKEQKEEESPAQTETSVQTLLLLDIPEVTDTLNTNEFNAGFIENCNIIEEEQSDENDINDSDYNPDMSEIDYQSEAEKQEDELKNTHGGSETQIMQVDGMEVGQNIGDGIKMKQVKDDKEEEAQCDGHKKEKRQRRHLVNENVWKKKHQ</sequence>
<dbReference type="PROSITE" id="PS50240">
    <property type="entry name" value="TRYPSIN_DOM"/>
    <property type="match status" value="2"/>
</dbReference>
<reference evidence="6" key="1">
    <citation type="submission" date="2023-01" db="EMBL/GenBank/DDBJ databases">
        <title>Key to firefly adult light organ development and bioluminescence: homeobox transcription factors regulate luciferase expression and transportation to peroxisome.</title>
        <authorList>
            <person name="Fu X."/>
        </authorList>
    </citation>
    <scope>NUCLEOTIDE SEQUENCE [LARGE SCALE GENOMIC DNA]</scope>
</reference>
<accession>A0AAN7Q5Z6</accession>
<dbReference type="PANTHER" id="PTHR24256">
    <property type="entry name" value="TRYPTASE-RELATED"/>
    <property type="match status" value="1"/>
</dbReference>
<comment type="caution">
    <text evidence="5">The sequence shown here is derived from an EMBL/GenBank/DDBJ whole genome shotgun (WGS) entry which is preliminary data.</text>
</comment>
<dbReference type="InterPro" id="IPR009003">
    <property type="entry name" value="Peptidase_S1_PA"/>
</dbReference>
<dbReference type="EMBL" id="JARPUR010000002">
    <property type="protein sequence ID" value="KAK4883402.1"/>
    <property type="molecule type" value="Genomic_DNA"/>
</dbReference>
<evidence type="ECO:0000256" key="2">
    <source>
        <dbReference type="ARBA" id="ARBA00024195"/>
    </source>
</evidence>
<dbReference type="Proteomes" id="UP001353858">
    <property type="component" value="Unassembled WGS sequence"/>
</dbReference>
<keyword evidence="1" id="KW-1015">Disulfide bond</keyword>
<dbReference type="GO" id="GO:0006508">
    <property type="term" value="P:proteolysis"/>
    <property type="evidence" value="ECO:0007669"/>
    <property type="project" value="InterPro"/>
</dbReference>
<feature type="compositionally biased region" description="Basic and acidic residues" evidence="3">
    <location>
        <begin position="147"/>
        <end position="159"/>
    </location>
</feature>
<feature type="domain" description="Peptidase S1" evidence="4">
    <location>
        <begin position="308"/>
        <end position="542"/>
    </location>
</feature>
<dbReference type="InterPro" id="IPR043504">
    <property type="entry name" value="Peptidase_S1_PA_chymotrypsin"/>
</dbReference>
<evidence type="ECO:0000256" key="3">
    <source>
        <dbReference type="SAM" id="MobiDB-lite"/>
    </source>
</evidence>
<name>A0AAN7Q5Z6_9COLE</name>
<dbReference type="PRINTS" id="PR00722">
    <property type="entry name" value="CHYMOTRYPSIN"/>
</dbReference>
<protein>
    <recommendedName>
        <fullName evidence="4">Peptidase S1 domain-containing protein</fullName>
    </recommendedName>
</protein>
<dbReference type="AlphaFoldDB" id="A0AAN7Q5Z6"/>
<feature type="compositionally biased region" description="Basic and acidic residues" evidence="3">
    <location>
        <begin position="166"/>
        <end position="176"/>
    </location>
</feature>
<feature type="compositionally biased region" description="Basic and acidic residues" evidence="3">
    <location>
        <begin position="918"/>
        <end position="928"/>
    </location>
</feature>
<evidence type="ECO:0000259" key="4">
    <source>
        <dbReference type="PROSITE" id="PS50240"/>
    </source>
</evidence>
<organism evidence="5 6">
    <name type="scientific">Aquatica leii</name>
    <dbReference type="NCBI Taxonomy" id="1421715"/>
    <lineage>
        <taxon>Eukaryota</taxon>
        <taxon>Metazoa</taxon>
        <taxon>Ecdysozoa</taxon>
        <taxon>Arthropoda</taxon>
        <taxon>Hexapoda</taxon>
        <taxon>Insecta</taxon>
        <taxon>Pterygota</taxon>
        <taxon>Neoptera</taxon>
        <taxon>Endopterygota</taxon>
        <taxon>Coleoptera</taxon>
        <taxon>Polyphaga</taxon>
        <taxon>Elateriformia</taxon>
        <taxon>Elateroidea</taxon>
        <taxon>Lampyridae</taxon>
        <taxon>Luciolinae</taxon>
        <taxon>Aquatica</taxon>
    </lineage>
</organism>
<dbReference type="InterPro" id="IPR001254">
    <property type="entry name" value="Trypsin_dom"/>
</dbReference>
<evidence type="ECO:0000256" key="1">
    <source>
        <dbReference type="ARBA" id="ARBA00023157"/>
    </source>
</evidence>
<feature type="region of interest" description="Disordered" evidence="3">
    <location>
        <begin position="127"/>
        <end position="181"/>
    </location>
</feature>
<feature type="region of interest" description="Disordered" evidence="3">
    <location>
        <begin position="918"/>
        <end position="992"/>
    </location>
</feature>
<evidence type="ECO:0000313" key="6">
    <source>
        <dbReference type="Proteomes" id="UP001353858"/>
    </source>
</evidence>
<proteinExistence type="inferred from homology"/>
<dbReference type="SUPFAM" id="SSF50494">
    <property type="entry name" value="Trypsin-like serine proteases"/>
    <property type="match status" value="2"/>
</dbReference>
<keyword evidence="6" id="KW-1185">Reference proteome</keyword>
<gene>
    <name evidence="5" type="ORF">RN001_006721</name>
</gene>
<feature type="domain" description="Peptidase S1" evidence="4">
    <location>
        <begin position="581"/>
        <end position="822"/>
    </location>
</feature>
<dbReference type="CDD" id="cd00190">
    <property type="entry name" value="Tryp_SPc"/>
    <property type="match status" value="2"/>
</dbReference>
<dbReference type="InterPro" id="IPR001314">
    <property type="entry name" value="Peptidase_S1A"/>
</dbReference>
<dbReference type="Pfam" id="PF00089">
    <property type="entry name" value="Trypsin"/>
    <property type="match status" value="2"/>
</dbReference>
<evidence type="ECO:0000313" key="5">
    <source>
        <dbReference type="EMBL" id="KAK4883402.1"/>
    </source>
</evidence>
<comment type="similarity">
    <text evidence="2">Belongs to the peptidase S1 family. CLIP subfamily.</text>
</comment>
<dbReference type="Gene3D" id="2.40.10.10">
    <property type="entry name" value="Trypsin-like serine proteases"/>
    <property type="match status" value="3"/>
</dbReference>
<dbReference type="SMART" id="SM00020">
    <property type="entry name" value="Tryp_SPc"/>
    <property type="match status" value="2"/>
</dbReference>
<dbReference type="InterPro" id="IPR051487">
    <property type="entry name" value="Ser/Thr_Proteases_Immune/Dev"/>
</dbReference>
<dbReference type="GO" id="GO:0004252">
    <property type="term" value="F:serine-type endopeptidase activity"/>
    <property type="evidence" value="ECO:0007669"/>
    <property type="project" value="InterPro"/>
</dbReference>